<evidence type="ECO:0000313" key="4">
    <source>
        <dbReference type="Proteomes" id="UP001271769"/>
    </source>
</evidence>
<feature type="domain" description="PRC-barrel" evidence="2">
    <location>
        <begin position="35"/>
        <end position="105"/>
    </location>
</feature>
<keyword evidence="4" id="KW-1185">Reference proteome</keyword>
<dbReference type="Gene3D" id="2.30.30.240">
    <property type="entry name" value="PRC-barrel domain"/>
    <property type="match status" value="2"/>
</dbReference>
<name>A0ABU5DVL3_9PROT</name>
<evidence type="ECO:0000313" key="3">
    <source>
        <dbReference type="EMBL" id="MDY0870980.1"/>
    </source>
</evidence>
<reference evidence="3 4" key="1">
    <citation type="journal article" date="2013" name="Antonie Van Leeuwenhoek">
        <title>Dongia rigui sp. nov., isolated from freshwater of a large wetland in Korea.</title>
        <authorList>
            <person name="Baik K.S."/>
            <person name="Hwang Y.M."/>
            <person name="Choi J.S."/>
            <person name="Kwon J."/>
            <person name="Seong C.N."/>
        </authorList>
    </citation>
    <scope>NUCLEOTIDE SEQUENCE [LARGE SCALE GENOMIC DNA]</scope>
    <source>
        <strain evidence="3 4">04SU4-P</strain>
    </source>
</reference>
<proteinExistence type="predicted"/>
<feature type="chain" id="PRO_5045921746" evidence="1">
    <location>
        <begin position="27"/>
        <end position="254"/>
    </location>
</feature>
<dbReference type="EMBL" id="JAXCLX010000001">
    <property type="protein sequence ID" value="MDY0870980.1"/>
    <property type="molecule type" value="Genomic_DNA"/>
</dbReference>
<gene>
    <name evidence="3" type="ORF">SMD31_03565</name>
</gene>
<evidence type="ECO:0000259" key="2">
    <source>
        <dbReference type="Pfam" id="PF05239"/>
    </source>
</evidence>
<accession>A0ABU5DVL3</accession>
<dbReference type="InterPro" id="IPR027275">
    <property type="entry name" value="PRC-brl_dom"/>
</dbReference>
<organism evidence="3 4">
    <name type="scientific">Dongia rigui</name>
    <dbReference type="NCBI Taxonomy" id="940149"/>
    <lineage>
        <taxon>Bacteria</taxon>
        <taxon>Pseudomonadati</taxon>
        <taxon>Pseudomonadota</taxon>
        <taxon>Alphaproteobacteria</taxon>
        <taxon>Rhodospirillales</taxon>
        <taxon>Dongiaceae</taxon>
        <taxon>Dongia</taxon>
    </lineage>
</organism>
<evidence type="ECO:0000256" key="1">
    <source>
        <dbReference type="SAM" id="SignalP"/>
    </source>
</evidence>
<dbReference type="SUPFAM" id="SSF50346">
    <property type="entry name" value="PRC-barrel domain"/>
    <property type="match status" value="2"/>
</dbReference>
<sequence length="254" mass="26255">MKTLLKLTTAVGLVIGSLALPTMAFADSTETPAMGTVDAGTLIGKNVVDAKGDTVGEIDSVMVDANGKVKSVVVDVSGWLQTEKLISLPWKGLTVTDNNVITSRLTQEEAKQAAAYAYVDEGNRRKVLTEKGQVYAEGSDADMTTSSGGDGTMGTPVKNPDGSINASQLVGVNIENGDGDKLGEVGEVVIASDGGLQGVVVDVGGFLGIGTHPVLLNWKDMKISGNGDDIKAIVNTTKDNLKSLPEYKADAASN</sequence>
<feature type="signal peptide" evidence="1">
    <location>
        <begin position="1"/>
        <end position="26"/>
    </location>
</feature>
<dbReference type="PANTHER" id="PTHR36505:SF1">
    <property type="entry name" value="BLR1072 PROTEIN"/>
    <property type="match status" value="1"/>
</dbReference>
<feature type="domain" description="PRC-barrel" evidence="2">
    <location>
        <begin position="163"/>
        <end position="239"/>
    </location>
</feature>
<protein>
    <submittedName>
        <fullName evidence="3">PRC-barrel domain-containing protein</fullName>
    </submittedName>
</protein>
<dbReference type="Proteomes" id="UP001271769">
    <property type="component" value="Unassembled WGS sequence"/>
</dbReference>
<keyword evidence="1" id="KW-0732">Signal</keyword>
<dbReference type="InterPro" id="IPR011033">
    <property type="entry name" value="PRC_barrel-like_sf"/>
</dbReference>
<dbReference type="RefSeq" id="WP_320499351.1">
    <property type="nucleotide sequence ID" value="NZ_JAXCLX010000001.1"/>
</dbReference>
<dbReference type="Pfam" id="PF05239">
    <property type="entry name" value="PRC"/>
    <property type="match status" value="2"/>
</dbReference>
<dbReference type="PANTHER" id="PTHR36505">
    <property type="entry name" value="BLR1072 PROTEIN"/>
    <property type="match status" value="1"/>
</dbReference>
<comment type="caution">
    <text evidence="3">The sequence shown here is derived from an EMBL/GenBank/DDBJ whole genome shotgun (WGS) entry which is preliminary data.</text>
</comment>